<evidence type="ECO:0000256" key="2">
    <source>
        <dbReference type="SAM" id="MobiDB-lite"/>
    </source>
</evidence>
<keyword evidence="1" id="KW-0863">Zinc-finger</keyword>
<dbReference type="CDD" id="cd09272">
    <property type="entry name" value="RNase_HI_RT_Ty1"/>
    <property type="match status" value="1"/>
</dbReference>
<proteinExistence type="predicted"/>
<dbReference type="InterPro" id="IPR001878">
    <property type="entry name" value="Znf_CCHC"/>
</dbReference>
<dbReference type="EMBL" id="CAJGYO010000009">
    <property type="protein sequence ID" value="CAD6253436.1"/>
    <property type="molecule type" value="Genomic_DNA"/>
</dbReference>
<dbReference type="GO" id="GO:0008270">
    <property type="term" value="F:zinc ion binding"/>
    <property type="evidence" value="ECO:0007669"/>
    <property type="project" value="UniProtKB-KW"/>
</dbReference>
<dbReference type="SUPFAM" id="SSF57756">
    <property type="entry name" value="Retrovirus zinc finger-like domains"/>
    <property type="match status" value="1"/>
</dbReference>
<dbReference type="PANTHER" id="PTHR11439">
    <property type="entry name" value="GAG-POL-RELATED RETROTRANSPOSON"/>
    <property type="match status" value="1"/>
</dbReference>
<sequence length="478" mass="54101">MAPSNQLFTLRSIIEKDKLNGTNYADWIRNLRIVLRAEKKEDILDTPLPDEPADNAPAAEKTAYKKACDADLEGLNELCGMLKTAEADIKKGASSSHVMSVQNKPKFKRKGNSWKKKKDKAKDEISKPNPSAPKAGPAANAECFHCHGKGHWKRNCKLYLESIKDRGSKGHISENRMKRLHSDGLLTSFDFKSYETCEACLLGKMTKTPFTDKLTPKSDKCFFVGYPKETLGYYFYNRSEGKVFVARNGVFLEKEFLKREKSGQKVYLEEVQDKPVGKESTSDANVAEQVEIPVAIETPPQPRRSARIHELRGDLLLLDDDVPATYAEAMMDPDSEKWQSFVFTINGGVVSWKSSKQETVTDSATEAEYIAASESAKEGVWMRRFLIDLGVFPNASNPLNLHCDNNGAIVQAKEPRNHQKNKHVLRKFHLIREFNRRGEIKMCKIHTDLNVADPLTKALPQRKHEAHMRAMGIRYLRD</sequence>
<protein>
    <recommendedName>
        <fullName evidence="3">CCHC-type domain-containing protein</fullName>
    </recommendedName>
</protein>
<reference evidence="4" key="1">
    <citation type="submission" date="2020-10" db="EMBL/GenBank/DDBJ databases">
        <authorList>
            <person name="Han B."/>
            <person name="Lu T."/>
            <person name="Zhao Q."/>
            <person name="Huang X."/>
            <person name="Zhao Y."/>
        </authorList>
    </citation>
    <scope>NUCLEOTIDE SEQUENCE</scope>
</reference>
<dbReference type="InterPro" id="IPR025724">
    <property type="entry name" value="GAG-pre-integrase_dom"/>
</dbReference>
<evidence type="ECO:0000313" key="5">
    <source>
        <dbReference type="Proteomes" id="UP000604825"/>
    </source>
</evidence>
<dbReference type="PANTHER" id="PTHR11439:SF467">
    <property type="entry name" value="INTEGRASE CATALYTIC DOMAIN-CONTAINING PROTEIN"/>
    <property type="match status" value="1"/>
</dbReference>
<evidence type="ECO:0000259" key="3">
    <source>
        <dbReference type="PROSITE" id="PS50158"/>
    </source>
</evidence>
<dbReference type="GO" id="GO:0003676">
    <property type="term" value="F:nucleic acid binding"/>
    <property type="evidence" value="ECO:0007669"/>
    <property type="project" value="InterPro"/>
</dbReference>
<name>A0A811Q310_9POAL</name>
<keyword evidence="1" id="KW-0479">Metal-binding</keyword>
<dbReference type="Pfam" id="PF25597">
    <property type="entry name" value="SH3_retrovirus"/>
    <property type="match status" value="1"/>
</dbReference>
<organism evidence="4 5">
    <name type="scientific">Miscanthus lutarioriparius</name>
    <dbReference type="NCBI Taxonomy" id="422564"/>
    <lineage>
        <taxon>Eukaryota</taxon>
        <taxon>Viridiplantae</taxon>
        <taxon>Streptophyta</taxon>
        <taxon>Embryophyta</taxon>
        <taxon>Tracheophyta</taxon>
        <taxon>Spermatophyta</taxon>
        <taxon>Magnoliopsida</taxon>
        <taxon>Liliopsida</taxon>
        <taxon>Poales</taxon>
        <taxon>Poaceae</taxon>
        <taxon>PACMAD clade</taxon>
        <taxon>Panicoideae</taxon>
        <taxon>Andropogonodae</taxon>
        <taxon>Andropogoneae</taxon>
        <taxon>Saccharinae</taxon>
        <taxon>Miscanthus</taxon>
    </lineage>
</organism>
<dbReference type="Proteomes" id="UP000604825">
    <property type="component" value="Unassembled WGS sequence"/>
</dbReference>
<evidence type="ECO:0000256" key="1">
    <source>
        <dbReference type="PROSITE-ProRule" id="PRU00047"/>
    </source>
</evidence>
<feature type="compositionally biased region" description="Basic residues" evidence="2">
    <location>
        <begin position="105"/>
        <end position="119"/>
    </location>
</feature>
<dbReference type="Pfam" id="PF13976">
    <property type="entry name" value="gag_pre-integrs"/>
    <property type="match status" value="1"/>
</dbReference>
<dbReference type="InterPro" id="IPR036875">
    <property type="entry name" value="Znf_CCHC_sf"/>
</dbReference>
<keyword evidence="1" id="KW-0862">Zinc</keyword>
<dbReference type="OrthoDB" id="679404at2759"/>
<dbReference type="PROSITE" id="PS50158">
    <property type="entry name" value="ZF_CCHC"/>
    <property type="match status" value="1"/>
</dbReference>
<gene>
    <name evidence="4" type="ORF">NCGR_LOCUS37061</name>
</gene>
<keyword evidence="5" id="KW-1185">Reference proteome</keyword>
<dbReference type="AlphaFoldDB" id="A0A811Q310"/>
<feature type="region of interest" description="Disordered" evidence="2">
    <location>
        <begin position="96"/>
        <end position="138"/>
    </location>
</feature>
<accession>A0A811Q310</accession>
<comment type="caution">
    <text evidence="4">The sequence shown here is derived from an EMBL/GenBank/DDBJ whole genome shotgun (WGS) entry which is preliminary data.</text>
</comment>
<dbReference type="InterPro" id="IPR057670">
    <property type="entry name" value="SH3_retrovirus"/>
</dbReference>
<feature type="domain" description="CCHC-type" evidence="3">
    <location>
        <begin position="143"/>
        <end position="157"/>
    </location>
</feature>
<evidence type="ECO:0000313" key="4">
    <source>
        <dbReference type="EMBL" id="CAD6253436.1"/>
    </source>
</evidence>